<proteinExistence type="predicted"/>
<gene>
    <name evidence="1" type="ORF">ERS852380_03852</name>
    <name evidence="3" type="ORF">GKD66_09190</name>
    <name evidence="4" type="ORF">P2T59_01200</name>
    <name evidence="2" type="ORF">PN612_15395</name>
</gene>
<dbReference type="EMBL" id="JAQMPX010000110">
    <property type="protein sequence ID" value="MDB9139875.1"/>
    <property type="molecule type" value="Genomic_DNA"/>
</dbReference>
<protein>
    <submittedName>
        <fullName evidence="3">Uncharacterized protein</fullName>
    </submittedName>
</protein>
<dbReference type="Proteomes" id="UP001221009">
    <property type="component" value="Chromosome"/>
</dbReference>
<dbReference type="Proteomes" id="UP001211522">
    <property type="component" value="Unassembled WGS sequence"/>
</dbReference>
<sequence length="87" mass="10269">MTTMELNLRKEYLYDLIKGMDEERLSKVETYIKRLCLAKQKESLYPWAPDEAELTCKIAESEVDFNNGDYCTQKALKKKLQKKLASW</sequence>
<reference evidence="1 5" key="1">
    <citation type="submission" date="2015-09" db="EMBL/GenBank/DDBJ databases">
        <authorList>
            <consortium name="Pathogen Informatics"/>
        </authorList>
    </citation>
    <scope>NUCLEOTIDE SEQUENCE [LARGE SCALE GENOMIC DNA]</scope>
    <source>
        <strain evidence="1 5">2789STDY5608822</strain>
    </source>
</reference>
<reference evidence="2" key="3">
    <citation type="submission" date="2023-01" db="EMBL/GenBank/DDBJ databases">
        <title>Human gut microbiome strain richness.</title>
        <authorList>
            <person name="Chen-Liaw A."/>
        </authorList>
    </citation>
    <scope>NUCLEOTIDE SEQUENCE</scope>
    <source>
        <strain evidence="2">D35st1_E5_D35t1_190705</strain>
    </source>
</reference>
<dbReference type="RefSeq" id="WP_008774097.1">
    <property type="nucleotide sequence ID" value="NZ_CABMKT010000001.1"/>
</dbReference>
<organism evidence="3 6">
    <name type="scientific">Parabacteroides distasonis</name>
    <dbReference type="NCBI Taxonomy" id="823"/>
    <lineage>
        <taxon>Bacteria</taxon>
        <taxon>Pseudomonadati</taxon>
        <taxon>Bacteroidota</taxon>
        <taxon>Bacteroidia</taxon>
        <taxon>Bacteroidales</taxon>
        <taxon>Tannerellaceae</taxon>
        <taxon>Parabacteroides</taxon>
    </lineage>
</organism>
<evidence type="ECO:0000313" key="6">
    <source>
        <dbReference type="Proteomes" id="UP000441358"/>
    </source>
</evidence>
<name>A0A174KAT4_PARDI</name>
<evidence type="ECO:0000313" key="5">
    <source>
        <dbReference type="Proteomes" id="UP000095455"/>
    </source>
</evidence>
<dbReference type="EMBL" id="CP120353">
    <property type="protein sequence ID" value="WET64619.1"/>
    <property type="molecule type" value="Genomic_DNA"/>
</dbReference>
<reference evidence="4" key="4">
    <citation type="submission" date="2023-03" db="EMBL/GenBank/DDBJ databases">
        <title>Parabacteroides distasonis, a bacteria resistant against UC.</title>
        <authorList>
            <person name="Dai W."/>
        </authorList>
    </citation>
    <scope>NUCLEOTIDE SEQUENCE</scope>
    <source>
        <strain evidence="4">F1-28</strain>
    </source>
</reference>
<evidence type="ECO:0000313" key="4">
    <source>
        <dbReference type="EMBL" id="WET64619.1"/>
    </source>
</evidence>
<dbReference type="AlphaFoldDB" id="A0A174KAT4"/>
<dbReference type="Proteomes" id="UP000095455">
    <property type="component" value="Unassembled WGS sequence"/>
</dbReference>
<evidence type="ECO:0000313" key="1">
    <source>
        <dbReference type="EMBL" id="CUP06888.1"/>
    </source>
</evidence>
<dbReference type="EMBL" id="WKMC01000005">
    <property type="protein sequence ID" value="MRZ50394.1"/>
    <property type="molecule type" value="Genomic_DNA"/>
</dbReference>
<reference evidence="3 6" key="2">
    <citation type="journal article" date="2019" name="Nat. Med.">
        <title>A library of human gut bacterial isolates paired with longitudinal multiomics data enables mechanistic microbiome research.</title>
        <authorList>
            <person name="Poyet M."/>
            <person name="Groussin M."/>
            <person name="Gibbons S.M."/>
            <person name="Avila-Pacheco J."/>
            <person name="Jiang X."/>
            <person name="Kearney S.M."/>
            <person name="Perrotta A.R."/>
            <person name="Berdy B."/>
            <person name="Zhao S."/>
            <person name="Lieberman T.D."/>
            <person name="Swanson P.K."/>
            <person name="Smith M."/>
            <person name="Roesemann S."/>
            <person name="Alexander J.E."/>
            <person name="Rich S.A."/>
            <person name="Livny J."/>
            <person name="Vlamakis H."/>
            <person name="Clish C."/>
            <person name="Bullock K."/>
            <person name="Deik A."/>
            <person name="Scott J."/>
            <person name="Pierce K.A."/>
            <person name="Xavier R.J."/>
            <person name="Alm E.J."/>
        </authorList>
    </citation>
    <scope>NUCLEOTIDE SEQUENCE [LARGE SCALE GENOMIC DNA]</scope>
    <source>
        <strain evidence="3 6">BIOML-A32</strain>
    </source>
</reference>
<accession>A0A174KAT4</accession>
<dbReference type="Proteomes" id="UP000441358">
    <property type="component" value="Unassembled WGS sequence"/>
</dbReference>
<evidence type="ECO:0000313" key="2">
    <source>
        <dbReference type="EMBL" id="MDB9139875.1"/>
    </source>
</evidence>
<dbReference type="GeneID" id="93524395"/>
<dbReference type="EMBL" id="CYYK01000016">
    <property type="protein sequence ID" value="CUP06888.1"/>
    <property type="molecule type" value="Genomic_DNA"/>
</dbReference>
<evidence type="ECO:0000313" key="3">
    <source>
        <dbReference type="EMBL" id="MRZ50394.1"/>
    </source>
</evidence>